<name>A0A401FKK1_9LACO</name>
<reference evidence="1 2" key="1">
    <citation type="submission" date="2017-11" db="EMBL/GenBank/DDBJ databases">
        <title>Draft Genome Sequence of Lactobacillus curieae NBRC 111893 isolated from Koso, a Japanese sugar-Vegetable Fermented Beverage.</title>
        <authorList>
            <person name="Chiou T.Y."/>
            <person name="Oshima K."/>
            <person name="Suda W."/>
            <person name="Hattori M."/>
            <person name="Takahashi T."/>
        </authorList>
    </citation>
    <scope>NUCLEOTIDE SEQUENCE [LARGE SCALE GENOMIC DNA]</scope>
    <source>
        <strain evidence="1 2">NBRC111893</strain>
    </source>
</reference>
<dbReference type="OrthoDB" id="2299829at2"/>
<accession>A0A401FKK1</accession>
<dbReference type="EMBL" id="BEXA01000002">
    <property type="protein sequence ID" value="GAY72919.1"/>
    <property type="molecule type" value="Genomic_DNA"/>
</dbReference>
<proteinExistence type="predicted"/>
<dbReference type="Proteomes" id="UP000286974">
    <property type="component" value="Unassembled WGS sequence"/>
</dbReference>
<sequence>MQNTQSYLTEITNNVKHNYQKLLNVLPTHSSLAQMPYRQLHYFADQAIDKTFPVTLTFNNDDTPVTGLLHHLKDERYLIKEQATNLTKLFFLNELTAIQKCN</sequence>
<gene>
    <name evidence="1" type="ORF">NBRC111893_1065</name>
</gene>
<keyword evidence="2" id="KW-1185">Reference proteome</keyword>
<evidence type="ECO:0000313" key="1">
    <source>
        <dbReference type="EMBL" id="GAY72919.1"/>
    </source>
</evidence>
<dbReference type="RefSeq" id="WP_125008131.1">
    <property type="nucleotide sequence ID" value="NZ_BEXA01000002.1"/>
</dbReference>
<protein>
    <submittedName>
        <fullName evidence="1">Uncharacterized protein</fullName>
    </submittedName>
</protein>
<evidence type="ECO:0000313" key="2">
    <source>
        <dbReference type="Proteomes" id="UP000286974"/>
    </source>
</evidence>
<organism evidence="1 2">
    <name type="scientific">Lentilactobacillus kosonis</name>
    <dbReference type="NCBI Taxonomy" id="2810561"/>
    <lineage>
        <taxon>Bacteria</taxon>
        <taxon>Bacillati</taxon>
        <taxon>Bacillota</taxon>
        <taxon>Bacilli</taxon>
        <taxon>Lactobacillales</taxon>
        <taxon>Lactobacillaceae</taxon>
        <taxon>Lentilactobacillus</taxon>
    </lineage>
</organism>
<comment type="caution">
    <text evidence="1">The sequence shown here is derived from an EMBL/GenBank/DDBJ whole genome shotgun (WGS) entry which is preliminary data.</text>
</comment>
<dbReference type="AlphaFoldDB" id="A0A401FKK1"/>